<protein>
    <submittedName>
        <fullName evidence="1">Uncharacterized protein</fullName>
    </submittedName>
</protein>
<gene>
    <name evidence="1" type="ORF">DAMO_2023</name>
</gene>
<dbReference type="KEGG" id="mox:DAMO_2023"/>
<proteinExistence type="predicted"/>
<dbReference type="AlphaFoldDB" id="D5MH42"/>
<sequence>MKRAGIIGIAHVASMRECDTLIWPTLII</sequence>
<dbReference type="HOGENOM" id="CLU_3412453_0_0_0"/>
<evidence type="ECO:0000313" key="1">
    <source>
        <dbReference type="EMBL" id="CBE69073.1"/>
    </source>
</evidence>
<name>D5MH42_METO1</name>
<reference evidence="1 2" key="1">
    <citation type="journal article" date="2010" name="Nature">
        <title>Nitrite-driven anaerobic methane oxidation by oxygenic bacteria.</title>
        <authorList>
            <person name="Ettwig K.F."/>
            <person name="Butler M.K."/>
            <person name="Le Paslier D."/>
            <person name="Pelletier E."/>
            <person name="Mangenot S."/>
            <person name="Kuypers M.M.M."/>
            <person name="Schreiber F."/>
            <person name="Dutilh B.E."/>
            <person name="Zedelius J."/>
            <person name="de Beer D."/>
            <person name="Gloerich J."/>
            <person name="Wessels H.J.C.T."/>
            <person name="van Allen T."/>
            <person name="Luesken F."/>
            <person name="Wu M."/>
            <person name="van de Pas-Schoonen K.T."/>
            <person name="Op den Camp H.J.M."/>
            <person name="Janssen-Megens E.M."/>
            <person name="Francoijs K-J."/>
            <person name="Stunnenberg H."/>
            <person name="Weissenbach J."/>
            <person name="Jetten M.S.M."/>
            <person name="Strous M."/>
        </authorList>
    </citation>
    <scope>NUCLEOTIDE SEQUENCE [LARGE SCALE GENOMIC DNA]</scope>
</reference>
<accession>D5MH42</accession>
<evidence type="ECO:0000313" key="2">
    <source>
        <dbReference type="Proteomes" id="UP000006898"/>
    </source>
</evidence>
<organism evidence="1 2">
    <name type="scientific">Methylomirabilis oxygeniifera</name>
    <dbReference type="NCBI Taxonomy" id="671143"/>
    <lineage>
        <taxon>Bacteria</taxon>
        <taxon>Candidatus Methylomirabilota</taxon>
        <taxon>Candidatus Methylomirabilia</taxon>
        <taxon>Candidatus Methylomirabilales</taxon>
        <taxon>Candidatus Methylomirabilaceae</taxon>
        <taxon>Candidatus Methylomirabilis</taxon>
    </lineage>
</organism>
<dbReference type="Proteomes" id="UP000006898">
    <property type="component" value="Chromosome"/>
</dbReference>
<dbReference type="EMBL" id="FP565575">
    <property type="protein sequence ID" value="CBE69073.1"/>
    <property type="molecule type" value="Genomic_DNA"/>
</dbReference>